<organism evidence="2 3">
    <name type="scientific">Pleurodeles waltl</name>
    <name type="common">Iberian ribbed newt</name>
    <dbReference type="NCBI Taxonomy" id="8319"/>
    <lineage>
        <taxon>Eukaryota</taxon>
        <taxon>Metazoa</taxon>
        <taxon>Chordata</taxon>
        <taxon>Craniata</taxon>
        <taxon>Vertebrata</taxon>
        <taxon>Euteleostomi</taxon>
        <taxon>Amphibia</taxon>
        <taxon>Batrachia</taxon>
        <taxon>Caudata</taxon>
        <taxon>Salamandroidea</taxon>
        <taxon>Salamandridae</taxon>
        <taxon>Pleurodelinae</taxon>
        <taxon>Pleurodeles</taxon>
    </lineage>
</organism>
<protein>
    <submittedName>
        <fullName evidence="2">Uncharacterized protein</fullName>
    </submittedName>
</protein>
<gene>
    <name evidence="2" type="ORF">NDU88_010407</name>
</gene>
<dbReference type="Proteomes" id="UP001066276">
    <property type="component" value="Chromosome 6"/>
</dbReference>
<evidence type="ECO:0000256" key="1">
    <source>
        <dbReference type="SAM" id="MobiDB-lite"/>
    </source>
</evidence>
<sequence>MMRQAGPGRITRGSPQRGQPTAPRSAPLGVPAASGERNPEGDPGRLDRRRCSAHGGPRGPRCRCRPHSHLSVPGVSDQVPSPRALGPQFCPRTGRGAFARVGYQLRMRQDQDP</sequence>
<keyword evidence="3" id="KW-1185">Reference proteome</keyword>
<feature type="region of interest" description="Disordered" evidence="1">
    <location>
        <begin position="1"/>
        <end position="91"/>
    </location>
</feature>
<dbReference type="EMBL" id="JANPWB010000010">
    <property type="protein sequence ID" value="KAJ1144105.1"/>
    <property type="molecule type" value="Genomic_DNA"/>
</dbReference>
<dbReference type="AlphaFoldDB" id="A0AAV7QVU3"/>
<accession>A0AAV7QVU3</accession>
<comment type="caution">
    <text evidence="2">The sequence shown here is derived from an EMBL/GenBank/DDBJ whole genome shotgun (WGS) entry which is preliminary data.</text>
</comment>
<proteinExistence type="predicted"/>
<evidence type="ECO:0000313" key="3">
    <source>
        <dbReference type="Proteomes" id="UP001066276"/>
    </source>
</evidence>
<feature type="compositionally biased region" description="Basic and acidic residues" evidence="1">
    <location>
        <begin position="37"/>
        <end position="50"/>
    </location>
</feature>
<name>A0AAV7QVU3_PLEWA</name>
<reference evidence="2" key="1">
    <citation type="journal article" date="2022" name="bioRxiv">
        <title>Sequencing and chromosome-scale assembly of the giantPleurodeles waltlgenome.</title>
        <authorList>
            <person name="Brown T."/>
            <person name="Elewa A."/>
            <person name="Iarovenko S."/>
            <person name="Subramanian E."/>
            <person name="Araus A.J."/>
            <person name="Petzold A."/>
            <person name="Susuki M."/>
            <person name="Suzuki K.-i.T."/>
            <person name="Hayashi T."/>
            <person name="Toyoda A."/>
            <person name="Oliveira C."/>
            <person name="Osipova E."/>
            <person name="Leigh N.D."/>
            <person name="Simon A."/>
            <person name="Yun M.H."/>
        </authorList>
    </citation>
    <scope>NUCLEOTIDE SEQUENCE</scope>
    <source>
        <strain evidence="2">20211129_DDA</strain>
        <tissue evidence="2">Liver</tissue>
    </source>
</reference>
<evidence type="ECO:0000313" key="2">
    <source>
        <dbReference type="EMBL" id="KAJ1144105.1"/>
    </source>
</evidence>